<dbReference type="GO" id="GO:0004672">
    <property type="term" value="F:protein kinase activity"/>
    <property type="evidence" value="ECO:0007669"/>
    <property type="project" value="InterPro"/>
</dbReference>
<dbReference type="EMBL" id="ACHM02000001">
    <property type="protein sequence ID" value="EFH94151.1"/>
    <property type="molecule type" value="Genomic_DNA"/>
</dbReference>
<name>D6S7U7_FINMA</name>
<dbReference type="STRING" id="525282.HMPREF0391_10519"/>
<dbReference type="eggNOG" id="COG4248">
    <property type="taxonomic scope" value="Bacteria"/>
</dbReference>
<dbReference type="Pfam" id="PF00069">
    <property type="entry name" value="Pkinase"/>
    <property type="match status" value="1"/>
</dbReference>
<dbReference type="Proteomes" id="UP000004063">
    <property type="component" value="Chromosome"/>
</dbReference>
<proteinExistence type="predicted"/>
<gene>
    <name evidence="2" type="ORF">HMPREF0391_10519</name>
</gene>
<feature type="domain" description="Protein kinase" evidence="1">
    <location>
        <begin position="23"/>
        <end position="316"/>
    </location>
</feature>
<dbReference type="GO" id="GO:0005524">
    <property type="term" value="F:ATP binding"/>
    <property type="evidence" value="ECO:0007669"/>
    <property type="project" value="InterPro"/>
</dbReference>
<comment type="caution">
    <text evidence="2">The sequence shown here is derived from an EMBL/GenBank/DDBJ whole genome shotgun (WGS) entry which is preliminary data.</text>
</comment>
<reference evidence="2" key="1">
    <citation type="submission" date="2010-05" db="EMBL/GenBank/DDBJ databases">
        <authorList>
            <person name="Muzny D."/>
            <person name="Qin X."/>
            <person name="Buhay C."/>
            <person name="Dugan-Rocha S."/>
            <person name="Ding Y."/>
            <person name="Chen G."/>
            <person name="Hawes A."/>
            <person name="Holder M."/>
            <person name="Jhangiani S."/>
            <person name="Johnson A."/>
            <person name="Khan Z."/>
            <person name="Li Z."/>
            <person name="Liu W."/>
            <person name="Liu X."/>
            <person name="Perez L."/>
            <person name="Shen H."/>
            <person name="Wang Q."/>
            <person name="Watt J."/>
            <person name="Xi L."/>
            <person name="Xin Y."/>
            <person name="Zhou J."/>
            <person name="Deng J."/>
            <person name="Jiang H."/>
            <person name="Liu Y."/>
            <person name="Qu J."/>
            <person name="Song X.-Z."/>
            <person name="Zhang L."/>
            <person name="Villasana D."/>
            <person name="Johnson A."/>
            <person name="Liu J."/>
            <person name="Liyanage D."/>
            <person name="Lorensuhewa L."/>
            <person name="Robinson T."/>
            <person name="Song A."/>
            <person name="Song B.-B."/>
            <person name="Dinh H."/>
            <person name="Thornton R."/>
            <person name="Coyle M."/>
            <person name="Francisco L."/>
            <person name="Jackson L."/>
            <person name="Javaid M."/>
            <person name="Korchina V."/>
            <person name="Kovar C."/>
            <person name="Mata R."/>
            <person name="Mathew T."/>
            <person name="Ngo R."/>
            <person name="Nguyen L."/>
            <person name="Nguyen N."/>
            <person name="Okwuonu G."/>
            <person name="Ongeri F."/>
            <person name="Pham C."/>
            <person name="Simmons D."/>
            <person name="Wilczek-Boney K."/>
            <person name="Hale W."/>
            <person name="Jakkamsetti A."/>
            <person name="Pham P."/>
            <person name="Ruth R."/>
            <person name="San Lucas F."/>
            <person name="Warren J."/>
            <person name="Zhang J."/>
            <person name="Zhao Z."/>
            <person name="Zhou C."/>
            <person name="Zhu D."/>
            <person name="Lee S."/>
            <person name="Bess C."/>
            <person name="Blankenburg K."/>
            <person name="Forbes L."/>
            <person name="Fu Q."/>
            <person name="Gubbala S."/>
            <person name="Hirani K."/>
            <person name="Jayaseelan J.C."/>
            <person name="Lara F."/>
            <person name="Munidasa M."/>
            <person name="Palculict T."/>
            <person name="Patil S."/>
            <person name="Pu L.-L."/>
            <person name="Saada N."/>
            <person name="Tang L."/>
            <person name="Weissenberger G."/>
            <person name="Zhu Y."/>
            <person name="Hemphill L."/>
            <person name="Shang Y."/>
            <person name="Youmans B."/>
            <person name="Ayvaz T."/>
            <person name="Ross M."/>
            <person name="Santibanez J."/>
            <person name="Aqrawi P."/>
            <person name="Gross S."/>
            <person name="Joshi V."/>
            <person name="Fowler G."/>
            <person name="Nazareth L."/>
            <person name="Reid J."/>
            <person name="Worley K."/>
            <person name="Petrosino J."/>
            <person name="Highlander S."/>
            <person name="Gibbs R."/>
        </authorList>
    </citation>
    <scope>NUCLEOTIDE SEQUENCE [LARGE SCALE GENOMIC DNA]</scope>
    <source>
        <strain evidence="2">ATCC 53516</strain>
    </source>
</reference>
<dbReference type="SMART" id="SM00220">
    <property type="entry name" value="S_TKc"/>
    <property type="match status" value="1"/>
</dbReference>
<dbReference type="Gene3D" id="1.10.510.10">
    <property type="entry name" value="Transferase(Phosphotransferase) domain 1"/>
    <property type="match status" value="1"/>
</dbReference>
<dbReference type="PROSITE" id="PS50011">
    <property type="entry name" value="PROTEIN_KINASE_DOM"/>
    <property type="match status" value="1"/>
</dbReference>
<protein>
    <recommendedName>
        <fullName evidence="1">Protein kinase domain-containing protein</fullName>
    </recommendedName>
</protein>
<dbReference type="InterPro" id="IPR011009">
    <property type="entry name" value="Kinase-like_dom_sf"/>
</dbReference>
<evidence type="ECO:0000259" key="1">
    <source>
        <dbReference type="PROSITE" id="PS50011"/>
    </source>
</evidence>
<dbReference type="InterPro" id="IPR000719">
    <property type="entry name" value="Prot_kinase_dom"/>
</dbReference>
<sequence length="438" mass="49607">MLGGEMDKLKEGQTLLTDKNVNVTVKKELGSGGQGTVYLVDYNGKDMALKWFKKSTISNGTKFYDNLQNNIKNPSPGEGFLWPKDITQYDTKDKEASFGYIMDLKPDSYDDFSKYLLGKKTFTSIEALINAGLNITNSFMLLHRAGYNYQDLNDGNFFINFSTGEVLICDNDNVMGHGFNSGVKGKPRYMAPEVVVSKKSPDKQTDRYSLSVILFLLFFANHPLEGQATMLDLVTEEDEFNIYGKNPIFIMDPKNFSNRPDPAIHKNVGKKWGAYPEYFRQAFIDEFSQDKLLMKANRRLESEWLDILMRLRTDLITCSCGRDSFVDYSGNGVCSCGKQLRVPLILDINNIKVPVYPGVKLYKYHTSDTSEDYNTVTGAVVRAKNNPKQLGLYNKSGTVWYLNYEGMDQRSLEDGKATRIVTNLEVDFGNGRNGKFKK</sequence>
<dbReference type="SUPFAM" id="SSF56112">
    <property type="entry name" value="Protein kinase-like (PK-like)"/>
    <property type="match status" value="1"/>
</dbReference>
<dbReference type="HOGENOM" id="CLU_586510_0_0_9"/>
<accession>D6S7U7</accession>
<organism evidence="2">
    <name type="scientific">Finegoldia magna ATCC 53516</name>
    <dbReference type="NCBI Taxonomy" id="525282"/>
    <lineage>
        <taxon>Bacteria</taxon>
        <taxon>Bacillati</taxon>
        <taxon>Bacillota</taxon>
        <taxon>Tissierellia</taxon>
        <taxon>Tissierellales</taxon>
        <taxon>Peptoniphilaceae</taxon>
        <taxon>Finegoldia</taxon>
    </lineage>
</organism>
<dbReference type="AlphaFoldDB" id="D6S7U7"/>
<evidence type="ECO:0000313" key="2">
    <source>
        <dbReference type="EMBL" id="EFH94151.1"/>
    </source>
</evidence>